<reference evidence="1" key="1">
    <citation type="submission" date="2021-04" db="EMBL/GenBank/DDBJ databases">
        <title>Genome based classification of Actinospica acidithermotolerans sp. nov., an actinobacterium isolated from an Indonesian hot spring.</title>
        <authorList>
            <person name="Kusuma A.B."/>
            <person name="Putra K.E."/>
            <person name="Nafisah S."/>
            <person name="Loh J."/>
            <person name="Nouioui I."/>
            <person name="Goodfellow M."/>
        </authorList>
    </citation>
    <scope>NUCLEOTIDE SEQUENCE</scope>
    <source>
        <strain evidence="1">CSCA 57</strain>
    </source>
</reference>
<dbReference type="SUPFAM" id="SSF54637">
    <property type="entry name" value="Thioesterase/thiol ester dehydrase-isomerase"/>
    <property type="match status" value="1"/>
</dbReference>
<dbReference type="CDD" id="cd00586">
    <property type="entry name" value="4HBT"/>
    <property type="match status" value="1"/>
</dbReference>
<dbReference type="GO" id="GO:0047617">
    <property type="term" value="F:fatty acyl-CoA hydrolase activity"/>
    <property type="evidence" value="ECO:0007669"/>
    <property type="project" value="TreeGrafter"/>
</dbReference>
<evidence type="ECO:0000313" key="2">
    <source>
        <dbReference type="Proteomes" id="UP000675781"/>
    </source>
</evidence>
<dbReference type="Gene3D" id="3.10.129.10">
    <property type="entry name" value="Hotdog Thioesterase"/>
    <property type="match status" value="1"/>
</dbReference>
<protein>
    <submittedName>
        <fullName evidence="1">Acyl-CoA thioesterase</fullName>
    </submittedName>
</protein>
<dbReference type="Pfam" id="PF13279">
    <property type="entry name" value="4HBT_2"/>
    <property type="match status" value="1"/>
</dbReference>
<proteinExistence type="predicted"/>
<sequence>MDAFGHVNNVEYLRYLEQARVDWMFETAREAGVDQFSLGTVVARHEIEYKRPLVYRAAPVRVEIWVTKIAAASFVCAYEVRDEDALYAVAQTTLVPFDLAEQRPRRIAPEENFYLRQYLLDPAPAVKAARAV</sequence>
<organism evidence="1 2">
    <name type="scientific">Actinospica durhamensis</name>
    <dbReference type="NCBI Taxonomy" id="1508375"/>
    <lineage>
        <taxon>Bacteria</taxon>
        <taxon>Bacillati</taxon>
        <taxon>Actinomycetota</taxon>
        <taxon>Actinomycetes</taxon>
        <taxon>Catenulisporales</taxon>
        <taxon>Actinospicaceae</taxon>
        <taxon>Actinospica</taxon>
    </lineage>
</organism>
<dbReference type="Proteomes" id="UP000675781">
    <property type="component" value="Unassembled WGS sequence"/>
</dbReference>
<keyword evidence="2" id="KW-1185">Reference proteome</keyword>
<name>A0A941ENT2_9ACTN</name>
<dbReference type="PANTHER" id="PTHR31793:SF24">
    <property type="entry name" value="LONG-CHAIN ACYL-COA THIOESTERASE FADM"/>
    <property type="match status" value="1"/>
</dbReference>
<accession>A0A941ENT2</accession>
<dbReference type="InterPro" id="IPR050563">
    <property type="entry name" value="4-hydroxybenzoyl-CoA_TE"/>
</dbReference>
<evidence type="ECO:0000313" key="1">
    <source>
        <dbReference type="EMBL" id="MBR7832434.1"/>
    </source>
</evidence>
<dbReference type="AlphaFoldDB" id="A0A941ENT2"/>
<gene>
    <name evidence="1" type="ORF">KDL01_04145</name>
</gene>
<dbReference type="EMBL" id="JAGSOG010000011">
    <property type="protein sequence ID" value="MBR7832434.1"/>
    <property type="molecule type" value="Genomic_DNA"/>
</dbReference>
<comment type="caution">
    <text evidence="1">The sequence shown here is derived from an EMBL/GenBank/DDBJ whole genome shotgun (WGS) entry which is preliminary data.</text>
</comment>
<dbReference type="InterPro" id="IPR029069">
    <property type="entry name" value="HotDog_dom_sf"/>
</dbReference>
<dbReference type="PANTHER" id="PTHR31793">
    <property type="entry name" value="4-HYDROXYBENZOYL-COA THIOESTERASE FAMILY MEMBER"/>
    <property type="match status" value="1"/>
</dbReference>